<accession>A0ACC1JGE0</accession>
<keyword evidence="2" id="KW-1185">Reference proteome</keyword>
<evidence type="ECO:0000313" key="2">
    <source>
        <dbReference type="Proteomes" id="UP001150603"/>
    </source>
</evidence>
<proteinExistence type="predicted"/>
<comment type="caution">
    <text evidence="1">The sequence shown here is derived from an EMBL/GenBank/DDBJ whole genome shotgun (WGS) entry which is preliminary data.</text>
</comment>
<dbReference type="EC" id="2.3.1.86" evidence="1"/>
<sequence length="571" mass="62105">MVSIQGTSRVELEKLIALFNSSRSLPTNQVYLALINSFDMFVVTGRLNVVVQFVHFIRQHCAAPGTDQSRIPFTQRKHVISISYQNSVDWIGKLDDKKNWSYNCGGTQAIPSVKVNGIDISSGINLDEMVACVLFTDLFDWPKTLKGADAAHIVDFSPGGFSTFARLARGIIDGSGVNVISCSSLLAHKNRLLGPKADLFQRDIRSVTRSMDWKRVFSPKLVCVKSSGQVHIDSPMFHALGMPPVMVSAMEPSVTSVHLVAAAINAGYHAELSITGVANASQLHKRVTGLVELIEPGQGITLSCDYSTQEQWSVLFLEILRMRRDGQPITGLSISGSIPPLSPASEIVSSIKDAGLRHITLKASTLEDIRSAIAISKVDHEFPVIMQWMGGRNSGYHSWDDFYQPILETYSLLRFHRNIVLVAGSGVGDMESAIKYVSGQWSVPFGRSPMPFDGVALGSRVLIAKESGLNDAAKQLIADTAGVAANEWTDSSSGVAGGVTSVVGENGQPMHVLATRAALFVKELQDMIFSQPADKQAELIQAKRDYIIHCLNSDYVKPWFGKKADGSVVDT</sequence>
<gene>
    <name evidence="1" type="primary">fas2_3</name>
    <name evidence="1" type="ORF">FBU59_000581</name>
</gene>
<reference evidence="1" key="1">
    <citation type="submission" date="2022-07" db="EMBL/GenBank/DDBJ databases">
        <title>Phylogenomic reconstructions and comparative analyses of Kickxellomycotina fungi.</title>
        <authorList>
            <person name="Reynolds N.K."/>
            <person name="Stajich J.E."/>
            <person name="Barry K."/>
            <person name="Grigoriev I.V."/>
            <person name="Crous P."/>
            <person name="Smith M.E."/>
        </authorList>
    </citation>
    <scope>NUCLEOTIDE SEQUENCE</scope>
    <source>
        <strain evidence="1">NRRL 5244</strain>
    </source>
</reference>
<name>A0ACC1JGE0_9FUNG</name>
<dbReference type="Proteomes" id="UP001150603">
    <property type="component" value="Unassembled WGS sequence"/>
</dbReference>
<keyword evidence="1" id="KW-0012">Acyltransferase</keyword>
<organism evidence="1 2">
    <name type="scientific">Linderina macrospora</name>
    <dbReference type="NCBI Taxonomy" id="4868"/>
    <lineage>
        <taxon>Eukaryota</taxon>
        <taxon>Fungi</taxon>
        <taxon>Fungi incertae sedis</taxon>
        <taxon>Zoopagomycota</taxon>
        <taxon>Kickxellomycotina</taxon>
        <taxon>Kickxellomycetes</taxon>
        <taxon>Kickxellales</taxon>
        <taxon>Kickxellaceae</taxon>
        <taxon>Linderina</taxon>
    </lineage>
</organism>
<dbReference type="EMBL" id="JANBPW010000160">
    <property type="protein sequence ID" value="KAJ1950641.1"/>
    <property type="molecule type" value="Genomic_DNA"/>
</dbReference>
<evidence type="ECO:0000313" key="1">
    <source>
        <dbReference type="EMBL" id="KAJ1950641.1"/>
    </source>
</evidence>
<protein>
    <submittedName>
        <fullName evidence="1">Fatty acid synthase alpha subunit Lsd1</fullName>
        <ecNumber evidence="1">2.3.1.86</ecNumber>
    </submittedName>
</protein>
<keyword evidence="1" id="KW-0808">Transferase</keyword>